<dbReference type="OrthoDB" id="9805830at2"/>
<proteinExistence type="predicted"/>
<sequence length="64" mass="7330">MRTSIVIDDELMNDAMRLTGVKTNRGAVELALKSLIPLENQKKIKYFRGKLKWEDNLEALGTDH</sequence>
<name>A0A1I0C3P4_9PROT</name>
<evidence type="ECO:0000313" key="2">
    <source>
        <dbReference type="Proteomes" id="UP000199345"/>
    </source>
</evidence>
<dbReference type="EMBL" id="FOIA01000013">
    <property type="protein sequence ID" value="SET14077.1"/>
    <property type="molecule type" value="Genomic_DNA"/>
</dbReference>
<reference evidence="2" key="1">
    <citation type="submission" date="2016-10" db="EMBL/GenBank/DDBJ databases">
        <authorList>
            <person name="Varghese N."/>
            <person name="Submissions S."/>
        </authorList>
    </citation>
    <scope>NUCLEOTIDE SEQUENCE [LARGE SCALE GENOMIC DNA]</scope>
    <source>
        <strain evidence="2">Nm71</strain>
    </source>
</reference>
<evidence type="ECO:0000313" key="1">
    <source>
        <dbReference type="EMBL" id="SET14077.1"/>
    </source>
</evidence>
<dbReference type="RefSeq" id="WP_090658203.1">
    <property type="nucleotide sequence ID" value="NZ_FOIA01000013.1"/>
</dbReference>
<dbReference type="Pfam" id="PF09957">
    <property type="entry name" value="VapB_antitoxin"/>
    <property type="match status" value="1"/>
</dbReference>
<dbReference type="AlphaFoldDB" id="A0A1I0C3P4"/>
<gene>
    <name evidence="1" type="ORF">SAMN05216326_11312</name>
</gene>
<dbReference type="Proteomes" id="UP000199345">
    <property type="component" value="Unassembled WGS sequence"/>
</dbReference>
<dbReference type="InterPro" id="IPR019239">
    <property type="entry name" value="VapB_antitoxin"/>
</dbReference>
<protein>
    <submittedName>
        <fullName evidence="1">Antitoxin of type II TA system, VapB</fullName>
    </submittedName>
</protein>
<accession>A0A1I0C3P4</accession>
<organism evidence="1 2">
    <name type="scientific">Nitrosomonas marina</name>
    <dbReference type="NCBI Taxonomy" id="917"/>
    <lineage>
        <taxon>Bacteria</taxon>
        <taxon>Pseudomonadati</taxon>
        <taxon>Pseudomonadota</taxon>
        <taxon>Betaproteobacteria</taxon>
        <taxon>Nitrosomonadales</taxon>
        <taxon>Nitrosomonadaceae</taxon>
        <taxon>Nitrosomonas</taxon>
    </lineage>
</organism>
<keyword evidence="2" id="KW-1185">Reference proteome</keyword>